<dbReference type="RefSeq" id="WP_394824142.1">
    <property type="nucleotide sequence ID" value="NZ_CP089984.1"/>
</dbReference>
<dbReference type="InterPro" id="IPR028974">
    <property type="entry name" value="TSP_type-3_rpt"/>
</dbReference>
<dbReference type="Pfam" id="PF01979">
    <property type="entry name" value="Amidohydro_1"/>
    <property type="match status" value="1"/>
</dbReference>
<sequence length="870" mass="91761">MRLCDVLLYTSGAVVGLALPVACTDQTVDGPVRPRFVEDAGEDRTAPRADSELGPNRAAPVTECGRAPLERPASGICAVTQRGSAGRLFRGTVLLPDETLHRGEVLIGDDGIVVCGGCDCSGAPGYAAASVVTCADGVISPGLINPHDHITYANNAPVGHGTERFEHRNDWRRGLRGHTRLETNGSANQKVVRFAELRFLMGGVTSVASAGGEPGLVRNLDSADPVLLEGLPILPADSDTFPLDDSDGTLRTSDCNYGKGRTKSATVAALEGYLPHLSEGVGPEARNEIVCSMVDDAQRNKVDLLGRHTAVVHGIALTESDALGLRMGQTSLIWSPRSNIDLYGNTAPVTLLDAAGVRISLGTDWIASGSMNLLRELKCADALNASYFAAHFSDADLWRMVTLHAALAVGAQNMLGALKPGYVADIAIFDGRTSKDHRAILDAGVEDVVLVLRGGKVLYGDTALLDDPVIGGGACEPIDAGAGEVCGRAKKACVAADIGGGVTLDGPKGIKPEGEKWYPLFVCKDKTPPNEPSCTPYRPEYARGITAGDRDGDGVPNDRDDCPAIFNPPRAVDGGEQADGDGDGRGDACDRCPGDPLNACPHRDVANDGVSARADPNDTDGDGISNGKDNCPGDANPDQRDTDGDGWGDICDACKMANPGAAPCAVTVAQIRDANAPEHPKPHGVVRIRNAYVTALRPYKNTGDARGFYVQTGTEAYDGIYVLAGSKTYGVAVGNELTVEGFYLESFGVSQIRASRVAIDDATSIPRFAPIEVRTSEIVTGASKAETHESMLLRIRGPLTITDDNPDKRIESNEFVVTGNLRIDDHIFTTFGGAVPPKGTSYQELRGILYFSFANTKLLPRNADDLVKMP</sequence>
<dbReference type="SUPFAM" id="SSF51338">
    <property type="entry name" value="Composite domain of metallo-dependent hydrolases"/>
    <property type="match status" value="1"/>
</dbReference>
<dbReference type="PANTHER" id="PTHR43794:SF11">
    <property type="entry name" value="AMIDOHYDROLASE-RELATED DOMAIN-CONTAINING PROTEIN"/>
    <property type="match status" value="1"/>
</dbReference>
<feature type="domain" description="Amidohydrolase-related" evidence="4">
    <location>
        <begin position="299"/>
        <end position="456"/>
    </location>
</feature>
<dbReference type="Gene3D" id="4.10.1080.10">
    <property type="entry name" value="TSP type-3 repeat"/>
    <property type="match status" value="1"/>
</dbReference>
<feature type="region of interest" description="Disordered" evidence="3">
    <location>
        <begin position="603"/>
        <end position="644"/>
    </location>
</feature>
<feature type="region of interest" description="Disordered" evidence="3">
    <location>
        <begin position="529"/>
        <end position="590"/>
    </location>
</feature>
<dbReference type="Pfam" id="PF02412">
    <property type="entry name" value="TSP_3"/>
    <property type="match status" value="2"/>
</dbReference>
<accession>A0ABZ2LZI8</accession>
<dbReference type="InterPro" id="IPR006680">
    <property type="entry name" value="Amidohydro-rel"/>
</dbReference>
<evidence type="ECO:0000313" key="5">
    <source>
        <dbReference type="EMBL" id="WXB14520.1"/>
    </source>
</evidence>
<dbReference type="EMBL" id="CP089984">
    <property type="protein sequence ID" value="WXB14520.1"/>
    <property type="molecule type" value="Genomic_DNA"/>
</dbReference>
<evidence type="ECO:0000256" key="1">
    <source>
        <dbReference type="ARBA" id="ARBA00022729"/>
    </source>
</evidence>
<reference evidence="5 6" key="1">
    <citation type="submission" date="2021-12" db="EMBL/GenBank/DDBJ databases">
        <title>Discovery of the Pendulisporaceae a myxobacterial family with distinct sporulation behavior and unique specialized metabolism.</title>
        <authorList>
            <person name="Garcia R."/>
            <person name="Popoff A."/>
            <person name="Bader C.D."/>
            <person name="Loehr J."/>
            <person name="Walesch S."/>
            <person name="Walt C."/>
            <person name="Boldt J."/>
            <person name="Bunk B."/>
            <person name="Haeckl F.J.F.P.J."/>
            <person name="Gunesch A.P."/>
            <person name="Birkelbach J."/>
            <person name="Nuebel U."/>
            <person name="Pietschmann T."/>
            <person name="Bach T."/>
            <person name="Mueller R."/>
        </authorList>
    </citation>
    <scope>NUCLEOTIDE SEQUENCE [LARGE SCALE GENOMIC DNA]</scope>
    <source>
        <strain evidence="5 6">MSr11954</strain>
    </source>
</reference>
<evidence type="ECO:0000256" key="2">
    <source>
        <dbReference type="ARBA" id="ARBA00022801"/>
    </source>
</evidence>
<dbReference type="InterPro" id="IPR050287">
    <property type="entry name" value="MTA/SAH_deaminase"/>
</dbReference>
<dbReference type="Gene3D" id="2.30.40.10">
    <property type="entry name" value="Urease, subunit C, domain 1"/>
    <property type="match status" value="1"/>
</dbReference>
<dbReference type="SUPFAM" id="SSF51556">
    <property type="entry name" value="Metallo-dependent hydrolases"/>
    <property type="match status" value="1"/>
</dbReference>
<feature type="region of interest" description="Disordered" evidence="3">
    <location>
        <begin position="37"/>
        <end position="61"/>
    </location>
</feature>
<gene>
    <name evidence="5" type="ORF">LZC94_42685</name>
</gene>
<dbReference type="InterPro" id="IPR032466">
    <property type="entry name" value="Metal_Hydrolase"/>
</dbReference>
<dbReference type="PANTHER" id="PTHR43794">
    <property type="entry name" value="AMINOHYDROLASE SSNA-RELATED"/>
    <property type="match status" value="1"/>
</dbReference>
<dbReference type="Proteomes" id="UP001370348">
    <property type="component" value="Chromosome"/>
</dbReference>
<dbReference type="InterPro" id="IPR011059">
    <property type="entry name" value="Metal-dep_hydrolase_composite"/>
</dbReference>
<protein>
    <submittedName>
        <fullName evidence="5">Amidohydrolase family protein</fullName>
    </submittedName>
</protein>
<evidence type="ECO:0000313" key="6">
    <source>
        <dbReference type="Proteomes" id="UP001370348"/>
    </source>
</evidence>
<keyword evidence="1" id="KW-0732">Signal</keyword>
<evidence type="ECO:0000259" key="4">
    <source>
        <dbReference type="Pfam" id="PF01979"/>
    </source>
</evidence>
<evidence type="ECO:0000256" key="3">
    <source>
        <dbReference type="SAM" id="MobiDB-lite"/>
    </source>
</evidence>
<dbReference type="InterPro" id="IPR003367">
    <property type="entry name" value="Thrombospondin_3-like_rpt"/>
</dbReference>
<proteinExistence type="predicted"/>
<name>A0ABZ2LZI8_9BACT</name>
<organism evidence="5 6">
    <name type="scientific">Pendulispora albinea</name>
    <dbReference type="NCBI Taxonomy" id="2741071"/>
    <lineage>
        <taxon>Bacteria</taxon>
        <taxon>Pseudomonadati</taxon>
        <taxon>Myxococcota</taxon>
        <taxon>Myxococcia</taxon>
        <taxon>Myxococcales</taxon>
        <taxon>Sorangiineae</taxon>
        <taxon>Pendulisporaceae</taxon>
        <taxon>Pendulispora</taxon>
    </lineage>
</organism>
<keyword evidence="2" id="KW-0378">Hydrolase</keyword>
<dbReference type="SUPFAM" id="SSF103647">
    <property type="entry name" value="TSP type-3 repeat"/>
    <property type="match status" value="1"/>
</dbReference>
<feature type="compositionally biased region" description="Basic and acidic residues" evidence="3">
    <location>
        <begin position="37"/>
        <end position="51"/>
    </location>
</feature>
<feature type="compositionally biased region" description="Basic and acidic residues" evidence="3">
    <location>
        <begin position="548"/>
        <end position="562"/>
    </location>
</feature>
<keyword evidence="6" id="KW-1185">Reference proteome</keyword>
<dbReference type="Gene3D" id="3.20.20.140">
    <property type="entry name" value="Metal-dependent hydrolases"/>
    <property type="match status" value="2"/>
</dbReference>